<dbReference type="EMBL" id="JACXVP010000011">
    <property type="protein sequence ID" value="KAG5577058.1"/>
    <property type="molecule type" value="Genomic_DNA"/>
</dbReference>
<dbReference type="OrthoDB" id="768353at2759"/>
<evidence type="ECO:0000313" key="1">
    <source>
        <dbReference type="EMBL" id="KAG5577058.1"/>
    </source>
</evidence>
<evidence type="ECO:0000313" key="2">
    <source>
        <dbReference type="Proteomes" id="UP000824120"/>
    </source>
</evidence>
<dbReference type="AlphaFoldDB" id="A0A9J5WND7"/>
<name>A0A9J5WND7_SOLCO</name>
<accession>A0A9J5WND7</accession>
<organism evidence="1 2">
    <name type="scientific">Solanum commersonii</name>
    <name type="common">Commerson's wild potato</name>
    <name type="synonym">Commerson's nightshade</name>
    <dbReference type="NCBI Taxonomy" id="4109"/>
    <lineage>
        <taxon>Eukaryota</taxon>
        <taxon>Viridiplantae</taxon>
        <taxon>Streptophyta</taxon>
        <taxon>Embryophyta</taxon>
        <taxon>Tracheophyta</taxon>
        <taxon>Spermatophyta</taxon>
        <taxon>Magnoliopsida</taxon>
        <taxon>eudicotyledons</taxon>
        <taxon>Gunneridae</taxon>
        <taxon>Pentapetalae</taxon>
        <taxon>asterids</taxon>
        <taxon>lamiids</taxon>
        <taxon>Solanales</taxon>
        <taxon>Solanaceae</taxon>
        <taxon>Solanoideae</taxon>
        <taxon>Solaneae</taxon>
        <taxon>Solanum</taxon>
    </lineage>
</organism>
<sequence length="122" mass="14554">MWWRRRDVEVRLATEIIPKRESFKYLGVRNPGSGDIDEDLGPALLYGASVGGQERSCPKMHVAEMRMLRWMCGHTRSDRIRSEVIRRRWEWPRWWTRRGKRGEMVWTCEKAGVSPVRVRGWL</sequence>
<proteinExistence type="predicted"/>
<protein>
    <submittedName>
        <fullName evidence="1">Uncharacterized protein</fullName>
    </submittedName>
</protein>
<dbReference type="Proteomes" id="UP000824120">
    <property type="component" value="Chromosome 11"/>
</dbReference>
<keyword evidence="2" id="KW-1185">Reference proteome</keyword>
<reference evidence="1 2" key="1">
    <citation type="submission" date="2020-09" db="EMBL/GenBank/DDBJ databases">
        <title>De no assembly of potato wild relative species, Solanum commersonii.</title>
        <authorList>
            <person name="Cho K."/>
        </authorList>
    </citation>
    <scope>NUCLEOTIDE SEQUENCE [LARGE SCALE GENOMIC DNA]</scope>
    <source>
        <strain evidence="1">LZ3.2</strain>
        <tissue evidence="1">Leaf</tissue>
    </source>
</reference>
<comment type="caution">
    <text evidence="1">The sequence shown here is derived from an EMBL/GenBank/DDBJ whole genome shotgun (WGS) entry which is preliminary data.</text>
</comment>
<gene>
    <name evidence="1" type="ORF">H5410_057192</name>
</gene>